<keyword evidence="2" id="KW-1185">Reference proteome</keyword>
<dbReference type="EMBL" id="VSRR010066712">
    <property type="protein sequence ID" value="MPC84878.1"/>
    <property type="molecule type" value="Genomic_DNA"/>
</dbReference>
<evidence type="ECO:0000313" key="1">
    <source>
        <dbReference type="EMBL" id="MPC84878.1"/>
    </source>
</evidence>
<gene>
    <name evidence="1" type="ORF">E2C01_079629</name>
</gene>
<dbReference type="AlphaFoldDB" id="A0A5B7IW44"/>
<organism evidence="1 2">
    <name type="scientific">Portunus trituberculatus</name>
    <name type="common">Swimming crab</name>
    <name type="synonym">Neptunus trituberculatus</name>
    <dbReference type="NCBI Taxonomy" id="210409"/>
    <lineage>
        <taxon>Eukaryota</taxon>
        <taxon>Metazoa</taxon>
        <taxon>Ecdysozoa</taxon>
        <taxon>Arthropoda</taxon>
        <taxon>Crustacea</taxon>
        <taxon>Multicrustacea</taxon>
        <taxon>Malacostraca</taxon>
        <taxon>Eumalacostraca</taxon>
        <taxon>Eucarida</taxon>
        <taxon>Decapoda</taxon>
        <taxon>Pleocyemata</taxon>
        <taxon>Brachyura</taxon>
        <taxon>Eubrachyura</taxon>
        <taxon>Portunoidea</taxon>
        <taxon>Portunidae</taxon>
        <taxon>Portuninae</taxon>
        <taxon>Portunus</taxon>
    </lineage>
</organism>
<proteinExistence type="predicted"/>
<comment type="caution">
    <text evidence="1">The sequence shown here is derived from an EMBL/GenBank/DDBJ whole genome shotgun (WGS) entry which is preliminary data.</text>
</comment>
<protein>
    <submittedName>
        <fullName evidence="1">Uncharacterized protein</fullName>
    </submittedName>
</protein>
<sequence length="104" mass="10985">MGQPPLVDTTTNFTAVGVTLKSFLPCQTYKYLGLKIGPSKDCAEPGLALASIIQSLGRLHAFQTPAKSLATAKCPDCLAPVPMGAGTLQERSPTQYYVTLRVGT</sequence>
<reference evidence="1 2" key="1">
    <citation type="submission" date="2019-05" db="EMBL/GenBank/DDBJ databases">
        <title>Another draft genome of Portunus trituberculatus and its Hox gene families provides insights of decapod evolution.</title>
        <authorList>
            <person name="Jeong J.-H."/>
            <person name="Song I."/>
            <person name="Kim S."/>
            <person name="Choi T."/>
            <person name="Kim D."/>
            <person name="Ryu S."/>
            <person name="Kim W."/>
        </authorList>
    </citation>
    <scope>NUCLEOTIDE SEQUENCE [LARGE SCALE GENOMIC DNA]</scope>
    <source>
        <tissue evidence="1">Muscle</tissue>
    </source>
</reference>
<dbReference type="Proteomes" id="UP000324222">
    <property type="component" value="Unassembled WGS sequence"/>
</dbReference>
<accession>A0A5B7IW44</accession>
<name>A0A5B7IW44_PORTR</name>
<evidence type="ECO:0000313" key="2">
    <source>
        <dbReference type="Proteomes" id="UP000324222"/>
    </source>
</evidence>